<protein>
    <submittedName>
        <fullName evidence="2">Uncharacterized protein</fullName>
    </submittedName>
</protein>
<feature type="non-terminal residue" evidence="2">
    <location>
        <position position="140"/>
    </location>
</feature>
<feature type="region of interest" description="Disordered" evidence="1">
    <location>
        <begin position="1"/>
        <end position="73"/>
    </location>
</feature>
<evidence type="ECO:0000313" key="2">
    <source>
        <dbReference type="EMBL" id="MED6262819.1"/>
    </source>
</evidence>
<sequence>MDESAAEGEDEDVPEVDEGKEVQTTQRSKEIEAIRRAMAEENERAGTDQSGRRTSREEQEDRPKWSKGSETSRRGKFINFVAAKQREVSKKVATKQKKRSTELLRLIDLDFSMTFSLLDIPPVSEYEMYIKSFGNANTKQ</sequence>
<dbReference type="EMBL" id="JAHUTI010094834">
    <property type="protein sequence ID" value="MED6262819.1"/>
    <property type="molecule type" value="Genomic_DNA"/>
</dbReference>
<dbReference type="PANTHER" id="PTHR16022:SF0">
    <property type="entry name" value="CYTOPLASMIC DYNEIN 2 INTERMEDIATE CHAIN 1"/>
    <property type="match status" value="1"/>
</dbReference>
<keyword evidence="3" id="KW-1185">Reference proteome</keyword>
<feature type="compositionally biased region" description="Basic and acidic residues" evidence="1">
    <location>
        <begin position="17"/>
        <end position="64"/>
    </location>
</feature>
<organism evidence="2 3">
    <name type="scientific">Ataeniobius toweri</name>
    <dbReference type="NCBI Taxonomy" id="208326"/>
    <lineage>
        <taxon>Eukaryota</taxon>
        <taxon>Metazoa</taxon>
        <taxon>Chordata</taxon>
        <taxon>Craniata</taxon>
        <taxon>Vertebrata</taxon>
        <taxon>Euteleostomi</taxon>
        <taxon>Actinopterygii</taxon>
        <taxon>Neopterygii</taxon>
        <taxon>Teleostei</taxon>
        <taxon>Neoteleostei</taxon>
        <taxon>Acanthomorphata</taxon>
        <taxon>Ovalentaria</taxon>
        <taxon>Atherinomorphae</taxon>
        <taxon>Cyprinodontiformes</taxon>
        <taxon>Goodeidae</taxon>
        <taxon>Ataeniobius</taxon>
    </lineage>
</organism>
<evidence type="ECO:0000313" key="3">
    <source>
        <dbReference type="Proteomes" id="UP001345963"/>
    </source>
</evidence>
<dbReference type="Proteomes" id="UP001345963">
    <property type="component" value="Unassembled WGS sequence"/>
</dbReference>
<dbReference type="PANTHER" id="PTHR16022">
    <property type="entry name" value="WD REPEAT DOMAIN 60"/>
    <property type="match status" value="1"/>
</dbReference>
<gene>
    <name evidence="2" type="ORF">ATANTOWER_026595</name>
</gene>
<proteinExistence type="predicted"/>
<dbReference type="InterPro" id="IPR042505">
    <property type="entry name" value="DYNC2I1"/>
</dbReference>
<feature type="compositionally biased region" description="Acidic residues" evidence="1">
    <location>
        <begin position="1"/>
        <end position="16"/>
    </location>
</feature>
<comment type="caution">
    <text evidence="2">The sequence shown here is derived from an EMBL/GenBank/DDBJ whole genome shotgun (WGS) entry which is preliminary data.</text>
</comment>
<reference evidence="2 3" key="1">
    <citation type="submission" date="2021-07" db="EMBL/GenBank/DDBJ databases">
        <authorList>
            <person name="Palmer J.M."/>
        </authorList>
    </citation>
    <scope>NUCLEOTIDE SEQUENCE [LARGE SCALE GENOMIC DNA]</scope>
    <source>
        <strain evidence="2 3">AT_MEX2019</strain>
        <tissue evidence="2">Muscle</tissue>
    </source>
</reference>
<name>A0ABU7CJL4_9TELE</name>
<evidence type="ECO:0000256" key="1">
    <source>
        <dbReference type="SAM" id="MobiDB-lite"/>
    </source>
</evidence>
<accession>A0ABU7CJL4</accession>